<evidence type="ECO:0000256" key="2">
    <source>
        <dbReference type="ARBA" id="ARBA00001911"/>
    </source>
</evidence>
<name>A0A3B1D9H8_9ZZZZ</name>
<keyword evidence="5 7" id="KW-0413">Isomerase</keyword>
<evidence type="ECO:0000256" key="5">
    <source>
        <dbReference type="ARBA" id="ARBA00023235"/>
    </source>
</evidence>
<dbReference type="Pfam" id="PF16363">
    <property type="entry name" value="GDP_Man_Dehyd"/>
    <property type="match status" value="1"/>
</dbReference>
<dbReference type="EC" id="5.1.3.2" evidence="3"/>
<feature type="domain" description="NAD(P)-binding" evidence="6">
    <location>
        <begin position="8"/>
        <end position="332"/>
    </location>
</feature>
<evidence type="ECO:0000256" key="4">
    <source>
        <dbReference type="ARBA" id="ARBA00023027"/>
    </source>
</evidence>
<dbReference type="InterPro" id="IPR036291">
    <property type="entry name" value="NAD(P)-bd_dom_sf"/>
</dbReference>
<organism evidence="7">
    <name type="scientific">hydrothermal vent metagenome</name>
    <dbReference type="NCBI Taxonomy" id="652676"/>
    <lineage>
        <taxon>unclassified sequences</taxon>
        <taxon>metagenomes</taxon>
        <taxon>ecological metagenomes</taxon>
    </lineage>
</organism>
<accession>A0A3B1D9H8</accession>
<evidence type="ECO:0000313" key="7">
    <source>
        <dbReference type="EMBL" id="VAX37412.1"/>
    </source>
</evidence>
<evidence type="ECO:0000256" key="1">
    <source>
        <dbReference type="ARBA" id="ARBA00000083"/>
    </source>
</evidence>
<dbReference type="GO" id="GO:0005829">
    <property type="term" value="C:cytosol"/>
    <property type="evidence" value="ECO:0007669"/>
    <property type="project" value="TreeGrafter"/>
</dbReference>
<dbReference type="NCBIfam" id="TIGR01179">
    <property type="entry name" value="galE"/>
    <property type="match status" value="1"/>
</dbReference>
<dbReference type="Gene3D" id="3.40.50.720">
    <property type="entry name" value="NAD(P)-binding Rossmann-like Domain"/>
    <property type="match status" value="1"/>
</dbReference>
<proteinExistence type="predicted"/>
<gene>
    <name evidence="7" type="ORF">MNBD_UNCLBAC01-929</name>
</gene>
<keyword evidence="4" id="KW-0520">NAD</keyword>
<protein>
    <recommendedName>
        <fullName evidence="3">UDP-glucose 4-epimerase</fullName>
        <ecNumber evidence="3">5.1.3.2</ecNumber>
    </recommendedName>
</protein>
<dbReference type="PANTHER" id="PTHR43725">
    <property type="entry name" value="UDP-GLUCOSE 4-EPIMERASE"/>
    <property type="match status" value="1"/>
</dbReference>
<dbReference type="CDD" id="cd05247">
    <property type="entry name" value="UDP_G4E_1_SDR_e"/>
    <property type="match status" value="1"/>
</dbReference>
<evidence type="ECO:0000256" key="3">
    <source>
        <dbReference type="ARBA" id="ARBA00013189"/>
    </source>
</evidence>
<dbReference type="GO" id="GO:0003978">
    <property type="term" value="F:UDP-glucose 4-epimerase activity"/>
    <property type="evidence" value="ECO:0007669"/>
    <property type="project" value="UniProtKB-EC"/>
</dbReference>
<dbReference type="SUPFAM" id="SSF51735">
    <property type="entry name" value="NAD(P)-binding Rossmann-fold domains"/>
    <property type="match status" value="1"/>
</dbReference>
<dbReference type="AlphaFoldDB" id="A0A3B1D9H8"/>
<dbReference type="InterPro" id="IPR005886">
    <property type="entry name" value="UDP_G4E"/>
</dbReference>
<dbReference type="EMBL" id="UOGJ01000127">
    <property type="protein sequence ID" value="VAX37412.1"/>
    <property type="molecule type" value="Genomic_DNA"/>
</dbReference>
<dbReference type="PANTHER" id="PTHR43725:SF47">
    <property type="entry name" value="UDP-GLUCOSE 4-EPIMERASE"/>
    <property type="match status" value="1"/>
</dbReference>
<comment type="catalytic activity">
    <reaction evidence="1">
        <text>UDP-alpha-D-glucose = UDP-alpha-D-galactose</text>
        <dbReference type="Rhea" id="RHEA:22168"/>
        <dbReference type="ChEBI" id="CHEBI:58885"/>
        <dbReference type="ChEBI" id="CHEBI:66914"/>
        <dbReference type="EC" id="5.1.3.2"/>
    </reaction>
</comment>
<reference evidence="7" key="1">
    <citation type="submission" date="2018-06" db="EMBL/GenBank/DDBJ databases">
        <authorList>
            <person name="Zhirakovskaya E."/>
        </authorList>
    </citation>
    <scope>NUCLEOTIDE SEQUENCE</scope>
</reference>
<dbReference type="InterPro" id="IPR016040">
    <property type="entry name" value="NAD(P)-bd_dom"/>
</dbReference>
<sequence>MNIQKKIIVTGGAGFIGSHTAVELVNANYVPIIIDDLSNSEAFIIDRIKKITGHDITFYEGDCNNTDFLNTIFAKEKNISGVIHFAAFKAVGESTENPIKYYRNNIESLLTLLDIMLAHDVHNLVFSSSATVYGQPDILPATEETPTQPAESPYGNTKKICEEILRDVVKSNAPLKTVAPRYFNPIGAHSSGLIGELPRGIPNNLVPFITQTAAGIRENITVFGDDYSTPDGTCIRDYIHVVDLAKAHVKTLAYLEKQTAQSFFDIVNIGTGKGNSVLEALMTFEKVNDLKLNYTIGKRRQGDVESLYANVDKARDVLGWQAELSLEEALKDAWKWQKGIPQ</sequence>
<dbReference type="Gene3D" id="3.90.25.10">
    <property type="entry name" value="UDP-galactose 4-epimerase, domain 1"/>
    <property type="match status" value="1"/>
</dbReference>
<comment type="cofactor">
    <cofactor evidence="2">
        <name>NAD(+)</name>
        <dbReference type="ChEBI" id="CHEBI:57540"/>
    </cofactor>
</comment>
<dbReference type="PRINTS" id="PR01713">
    <property type="entry name" value="NUCEPIMERASE"/>
</dbReference>
<dbReference type="GO" id="GO:0006012">
    <property type="term" value="P:galactose metabolic process"/>
    <property type="evidence" value="ECO:0007669"/>
    <property type="project" value="InterPro"/>
</dbReference>
<evidence type="ECO:0000259" key="6">
    <source>
        <dbReference type="Pfam" id="PF16363"/>
    </source>
</evidence>